<dbReference type="InterPro" id="IPR012902">
    <property type="entry name" value="N_methyl_site"/>
</dbReference>
<gene>
    <name evidence="1" type="ORF">BWX89_00545</name>
</gene>
<evidence type="ECO:0000313" key="1">
    <source>
        <dbReference type="EMBL" id="OQB74418.1"/>
    </source>
</evidence>
<dbReference type="Pfam" id="PF07963">
    <property type="entry name" value="N_methyl"/>
    <property type="match status" value="1"/>
</dbReference>
<dbReference type="Proteomes" id="UP000485562">
    <property type="component" value="Unassembled WGS sequence"/>
</dbReference>
<dbReference type="Gene3D" id="3.30.700.10">
    <property type="entry name" value="Glycoprotein, Type 4 Pilin"/>
    <property type="match status" value="1"/>
</dbReference>
<dbReference type="NCBIfam" id="TIGR02532">
    <property type="entry name" value="IV_pilin_GFxxxE"/>
    <property type="match status" value="1"/>
</dbReference>
<dbReference type="SUPFAM" id="SSF54523">
    <property type="entry name" value="Pili subunits"/>
    <property type="match status" value="1"/>
</dbReference>
<accession>A0A1V6CBZ2</accession>
<proteinExistence type="predicted"/>
<dbReference type="PANTHER" id="PTHR30093">
    <property type="entry name" value="GENERAL SECRETION PATHWAY PROTEIN G"/>
    <property type="match status" value="1"/>
</dbReference>
<protein>
    <submittedName>
        <fullName evidence="1">Major pilin subunit</fullName>
    </submittedName>
</protein>
<dbReference type="AlphaFoldDB" id="A0A1V6CBZ2"/>
<dbReference type="PANTHER" id="PTHR30093:SF2">
    <property type="entry name" value="TYPE II SECRETION SYSTEM PROTEIN H"/>
    <property type="match status" value="1"/>
</dbReference>
<organism evidence="1">
    <name type="scientific">candidate division TA06 bacterium ADurb.Bin131</name>
    <dbReference type="NCBI Taxonomy" id="1852827"/>
    <lineage>
        <taxon>Bacteria</taxon>
        <taxon>Bacteria division TA06</taxon>
    </lineage>
</organism>
<sequence length="196" mass="21896">MKKGFTLIELLVVIAIISILAGLVLPVLARARESARRVVCLNNLKQIGMVAGMRTLDAGNTSFEQYWGNIVRDASGEYVGIGRFYSRLRSIELYGCPSSNYASPEKVKNSDGKEGIVESAYVYRPEIEGQQSGVVAFLMDFNLRAEEKFNHKGKFVNILFSDGHISGVVDNNQSLSFDNDSIEEYKRVFLEADKRQ</sequence>
<name>A0A1V6CBZ2_UNCT6</name>
<comment type="caution">
    <text evidence="1">The sequence shown here is derived from an EMBL/GenBank/DDBJ whole genome shotgun (WGS) entry which is preliminary data.</text>
</comment>
<dbReference type="InterPro" id="IPR045584">
    <property type="entry name" value="Pilin-like"/>
</dbReference>
<reference evidence="1" key="1">
    <citation type="submission" date="2017-02" db="EMBL/GenBank/DDBJ databases">
        <title>Delving into the versatile metabolic prowess of the omnipresent phylum Bacteroidetes.</title>
        <authorList>
            <person name="Nobu M.K."/>
            <person name="Mei R."/>
            <person name="Narihiro T."/>
            <person name="Kuroda K."/>
            <person name="Liu W.-T."/>
        </authorList>
    </citation>
    <scope>NUCLEOTIDE SEQUENCE</scope>
    <source>
        <strain evidence="1">ADurb.Bin131</strain>
    </source>
</reference>
<dbReference type="PROSITE" id="PS00409">
    <property type="entry name" value="PROKAR_NTER_METHYL"/>
    <property type="match status" value="1"/>
</dbReference>
<dbReference type="EMBL" id="MWDQ01000041">
    <property type="protein sequence ID" value="OQB74418.1"/>
    <property type="molecule type" value="Genomic_DNA"/>
</dbReference>